<keyword evidence="3" id="KW-1185">Reference proteome</keyword>
<gene>
    <name evidence="2" type="ORF">Ahy_B06g085314</name>
</gene>
<feature type="region of interest" description="Disordered" evidence="1">
    <location>
        <begin position="340"/>
        <end position="380"/>
    </location>
</feature>
<dbReference type="Proteomes" id="UP000289738">
    <property type="component" value="Chromosome B06"/>
</dbReference>
<dbReference type="PANTHER" id="PTHR34835">
    <property type="entry name" value="OS07G0283600 PROTEIN-RELATED"/>
    <property type="match status" value="1"/>
</dbReference>
<evidence type="ECO:0000256" key="1">
    <source>
        <dbReference type="SAM" id="MobiDB-lite"/>
    </source>
</evidence>
<protein>
    <recommendedName>
        <fullName evidence="4">Aminotransferase-like plant mobile domain-containing protein</fullName>
    </recommendedName>
</protein>
<proteinExistence type="predicted"/>
<evidence type="ECO:0008006" key="4">
    <source>
        <dbReference type="Google" id="ProtNLM"/>
    </source>
</evidence>
<evidence type="ECO:0000313" key="2">
    <source>
        <dbReference type="EMBL" id="RYR05444.1"/>
    </source>
</evidence>
<dbReference type="EMBL" id="SDMP01000016">
    <property type="protein sequence ID" value="RYR05444.1"/>
    <property type="molecule type" value="Genomic_DNA"/>
</dbReference>
<feature type="region of interest" description="Disordered" evidence="1">
    <location>
        <begin position="298"/>
        <end position="318"/>
    </location>
</feature>
<accession>A0A444YU62</accession>
<name>A0A444YU62_ARAHY</name>
<sequence>MQSKPKAARKFHVAAVLRFNVPRQARTCLDFDLLRKSLMGKKKLVETRCSPSYINGMVTHLKSINAVEKLLEIDTIGFGFVKRIPKWLVKQSIMKQLAFAYDVDTNTLIVDVGNIRINSELIGKALGIRDGGDFIPELDKKNPDHRAIKAQFQKKTTTQLRDFVYSCPMDTEAQRADFRRHFILLVLKMFLCPTSQQTISPWHIPPILDVTNPSRFNWAHKTFKWLRLAIDKFQSKNHKTCGGCMFALLLLYFQRLQHGSLERCREQEPWVIAWTATELEKKAANVLAEGCIGDRKRGIKESTSTKQSQRRAPKKREAHKVISFTYQEARTGMRKKLLIIRGRSRDNSTAAHEGPSCNERHVEPSESDEDDDVPIAQRRR</sequence>
<dbReference type="AlphaFoldDB" id="A0A444YU62"/>
<feature type="compositionally biased region" description="Basic residues" evidence="1">
    <location>
        <begin position="308"/>
        <end position="318"/>
    </location>
</feature>
<reference evidence="2 3" key="1">
    <citation type="submission" date="2019-01" db="EMBL/GenBank/DDBJ databases">
        <title>Sequencing of cultivated peanut Arachis hypogaea provides insights into genome evolution and oil improvement.</title>
        <authorList>
            <person name="Chen X."/>
        </authorList>
    </citation>
    <scope>NUCLEOTIDE SEQUENCE [LARGE SCALE GENOMIC DNA]</scope>
    <source>
        <strain evidence="3">cv. Fuhuasheng</strain>
        <tissue evidence="2">Leaves</tissue>
    </source>
</reference>
<organism evidence="2 3">
    <name type="scientific">Arachis hypogaea</name>
    <name type="common">Peanut</name>
    <dbReference type="NCBI Taxonomy" id="3818"/>
    <lineage>
        <taxon>Eukaryota</taxon>
        <taxon>Viridiplantae</taxon>
        <taxon>Streptophyta</taxon>
        <taxon>Embryophyta</taxon>
        <taxon>Tracheophyta</taxon>
        <taxon>Spermatophyta</taxon>
        <taxon>Magnoliopsida</taxon>
        <taxon>eudicotyledons</taxon>
        <taxon>Gunneridae</taxon>
        <taxon>Pentapetalae</taxon>
        <taxon>rosids</taxon>
        <taxon>fabids</taxon>
        <taxon>Fabales</taxon>
        <taxon>Fabaceae</taxon>
        <taxon>Papilionoideae</taxon>
        <taxon>50 kb inversion clade</taxon>
        <taxon>dalbergioids sensu lato</taxon>
        <taxon>Dalbergieae</taxon>
        <taxon>Pterocarpus clade</taxon>
        <taxon>Arachis</taxon>
    </lineage>
</organism>
<evidence type="ECO:0000313" key="3">
    <source>
        <dbReference type="Proteomes" id="UP000289738"/>
    </source>
</evidence>
<comment type="caution">
    <text evidence="2">The sequence shown here is derived from an EMBL/GenBank/DDBJ whole genome shotgun (WGS) entry which is preliminary data.</text>
</comment>